<evidence type="ECO:0000256" key="1">
    <source>
        <dbReference type="SAM" id="Coils"/>
    </source>
</evidence>
<evidence type="ECO:0000313" key="3">
    <source>
        <dbReference type="Proteomes" id="UP000267096"/>
    </source>
</evidence>
<reference evidence="4" key="1">
    <citation type="submission" date="2017-02" db="UniProtKB">
        <authorList>
            <consortium name="WormBaseParasite"/>
        </authorList>
    </citation>
    <scope>IDENTIFICATION</scope>
</reference>
<dbReference type="AlphaFoldDB" id="A0A0M3K3J4"/>
<keyword evidence="1" id="KW-0175">Coiled coil</keyword>
<keyword evidence="3" id="KW-1185">Reference proteome</keyword>
<organism evidence="4">
    <name type="scientific">Anisakis simplex</name>
    <name type="common">Herring worm</name>
    <dbReference type="NCBI Taxonomy" id="6269"/>
    <lineage>
        <taxon>Eukaryota</taxon>
        <taxon>Metazoa</taxon>
        <taxon>Ecdysozoa</taxon>
        <taxon>Nematoda</taxon>
        <taxon>Chromadorea</taxon>
        <taxon>Rhabditida</taxon>
        <taxon>Spirurina</taxon>
        <taxon>Ascaridomorpha</taxon>
        <taxon>Ascaridoidea</taxon>
        <taxon>Anisakidae</taxon>
        <taxon>Anisakis</taxon>
        <taxon>Anisakis simplex complex</taxon>
    </lineage>
</organism>
<dbReference type="WBParaSite" id="ASIM_0001553501-mRNA-1">
    <property type="protein sequence ID" value="ASIM_0001553501-mRNA-1"/>
    <property type="gene ID" value="ASIM_0001553501"/>
</dbReference>
<gene>
    <name evidence="2" type="ORF">ASIM_LOCUS14942</name>
</gene>
<dbReference type="Proteomes" id="UP000267096">
    <property type="component" value="Unassembled WGS sequence"/>
</dbReference>
<feature type="coiled-coil region" evidence="1">
    <location>
        <begin position="81"/>
        <end position="153"/>
    </location>
</feature>
<sequence length="166" mass="19303">MNDIEAQLCDLGNFTIFQSFEWLQMRKVVKEMDEEATKLKNLLNCMERDGITSTISLLQKLTIHSWSSQYQDIRFYSGILRKRIETQLERAVHRMAQFEATAVKYERIVENLEVKENSSMKSCLRAAQARKVVKGMDEEAKKLKNLLNCMQRDGIISKDTASDFVK</sequence>
<reference evidence="2 3" key="2">
    <citation type="submission" date="2018-11" db="EMBL/GenBank/DDBJ databases">
        <authorList>
            <consortium name="Pathogen Informatics"/>
        </authorList>
    </citation>
    <scope>NUCLEOTIDE SEQUENCE [LARGE SCALE GENOMIC DNA]</scope>
</reference>
<dbReference type="EMBL" id="UYRR01032012">
    <property type="protein sequence ID" value="VDK53756.1"/>
    <property type="molecule type" value="Genomic_DNA"/>
</dbReference>
<proteinExistence type="predicted"/>
<accession>A0A0M3K3J4</accession>
<evidence type="ECO:0000313" key="2">
    <source>
        <dbReference type="EMBL" id="VDK53756.1"/>
    </source>
</evidence>
<protein>
    <submittedName>
        <fullName evidence="4">F-BAR domain-containing protein</fullName>
    </submittedName>
</protein>
<evidence type="ECO:0000313" key="4">
    <source>
        <dbReference type="WBParaSite" id="ASIM_0001553501-mRNA-1"/>
    </source>
</evidence>
<name>A0A0M3K3J4_ANISI</name>